<dbReference type="SUPFAM" id="SSF52540">
    <property type="entry name" value="P-loop containing nucleoside triphosphate hydrolases"/>
    <property type="match status" value="1"/>
</dbReference>
<dbReference type="Gene3D" id="3.40.50.300">
    <property type="entry name" value="P-loop containing nucleotide triphosphate hydrolases"/>
    <property type="match status" value="1"/>
</dbReference>
<dbReference type="EMBL" id="CM017706">
    <property type="protein sequence ID" value="TYG66140.1"/>
    <property type="molecule type" value="Genomic_DNA"/>
</dbReference>
<keyword evidence="4" id="KW-0547">Nucleotide-binding</keyword>
<keyword evidence="6" id="KW-0067">ATP-binding</keyword>
<dbReference type="FunFam" id="3.40.50.300:FF:001091">
    <property type="entry name" value="Probable disease resistance protein At1g61300"/>
    <property type="match status" value="1"/>
</dbReference>
<dbReference type="EMBL" id="CM017706">
    <property type="protein sequence ID" value="TYG66141.1"/>
    <property type="molecule type" value="Genomic_DNA"/>
</dbReference>
<dbReference type="InterPro" id="IPR003591">
    <property type="entry name" value="Leu-rich_rpt_typical-subtyp"/>
</dbReference>
<dbReference type="Pfam" id="PF23559">
    <property type="entry name" value="WHD_DRP"/>
    <property type="match status" value="1"/>
</dbReference>
<dbReference type="Gene3D" id="1.10.8.430">
    <property type="entry name" value="Helical domain of apoptotic protease-activating factors"/>
    <property type="match status" value="1"/>
</dbReference>
<evidence type="ECO:0000256" key="7">
    <source>
        <dbReference type="SAM" id="Coils"/>
    </source>
</evidence>
<dbReference type="InterPro" id="IPR032675">
    <property type="entry name" value="LRR_dom_sf"/>
</dbReference>
<dbReference type="InterPro" id="IPR058922">
    <property type="entry name" value="WHD_DRP"/>
</dbReference>
<evidence type="ECO:0000256" key="6">
    <source>
        <dbReference type="ARBA" id="ARBA00022840"/>
    </source>
</evidence>
<dbReference type="PANTHER" id="PTHR33463:SF220">
    <property type="entry name" value="NB-ARC DOMAIN-CONTAINING PROTEIN"/>
    <property type="match status" value="1"/>
</dbReference>
<dbReference type="Proteomes" id="UP000323506">
    <property type="component" value="Chromosome D06"/>
</dbReference>
<dbReference type="Gene3D" id="3.80.10.10">
    <property type="entry name" value="Ribonuclease Inhibitor"/>
    <property type="match status" value="1"/>
</dbReference>
<dbReference type="GO" id="GO:0043531">
    <property type="term" value="F:ADP binding"/>
    <property type="evidence" value="ECO:0007669"/>
    <property type="project" value="InterPro"/>
</dbReference>
<dbReference type="SMART" id="SM00369">
    <property type="entry name" value="LRR_TYP"/>
    <property type="match status" value="2"/>
</dbReference>
<keyword evidence="2" id="KW-0433">Leucine-rich repeat</keyword>
<dbReference type="AlphaFoldDB" id="A0A5D2CBQ4"/>
<dbReference type="FunFam" id="1.10.10.10:FF:000322">
    <property type="entry name" value="Probable disease resistance protein At1g63360"/>
    <property type="match status" value="1"/>
</dbReference>
<feature type="coiled-coil region" evidence="7">
    <location>
        <begin position="36"/>
        <end position="63"/>
    </location>
</feature>
<dbReference type="GO" id="GO:0005524">
    <property type="term" value="F:ATP binding"/>
    <property type="evidence" value="ECO:0007669"/>
    <property type="project" value="UniProtKB-KW"/>
</dbReference>
<dbReference type="Pfam" id="PF13855">
    <property type="entry name" value="LRR_8"/>
    <property type="match status" value="1"/>
</dbReference>
<sequence length="904" mass="103712">MGNCCSIQIDFENFLLRGWVCIVGHANYVCKLKQTLPTLSAALQELRAQRNDMQREVDVAEQRLLEPFEQVQLWLSKAETMITKAEKLIEDSPRQMNYLCLGSCASKNFLSSYKLGKNVTKMLQEINDHVSKGAFKKVAESKPSASVVVRPEEQPIGLESTIEKVWSCIVDKDVGIIGLYGLGGVGKTTLLTQINNKFSTTPDKFDVVIWALVSKDYNVAKIQDKIGGNIGFWDTSWKSKSVDEKAVDIYGVLRNKRFVILLDDLWERVDLNKVGIPKPSQENGSKLIFTARSLEVCGEMEARKRIKVECLEPEKAWELFQAKVGDETLNSHPNIWKLAEQVVERCGGLPLALITIGHAMACKTTPMEWKYAIEMLKQSTLPKMKNEVFPLLKFSYDNLPNATMKCCLLYCCLYRDDYRIPRKELVEHWFCEGLLNEFDRFSEAQMQGDHIINSLLNACLLERVGEDYVKMHDVIREMALWIACELEVKENNFFVKAGAQLLEEPDAKTWEGAKRMSIMSNQMKVLRETPKCPNLRTLFLRENNLQVISDGFFQFMPHLTVLNLSRNYGLEELPKGISQLISLECLDLSSTGIRELPIELKSLTKLKMLDLSNMLFIGKMKIPRQLISSFSKLQVFKLRPLINRDYPDEEEDNVLNGVNENLIKELKCLQHLNVLSIPPIKSVFALERFLSFNLFRCSIETLELLEFRDSNVFNVLCLENMARLEKLCFKDCASMEEIKIEKLLSSVSSNINYISQFHTLSHVIIDGCGKLTDTTWLIFVPNLRLLSISWCFKMEEILSKGKLGEVADKVGIPYPKPFLKLEMLKLCVLPELKSIYWDVLPFPFLKHFCVWGDCSKLKKLPLNSDSAKGNHITIEGRKDWWEEVEWENETTRDIFLPSLRFPPY</sequence>
<dbReference type="InterPro" id="IPR002182">
    <property type="entry name" value="NB-ARC"/>
</dbReference>
<reference evidence="10 11" key="1">
    <citation type="submission" date="2019-06" db="EMBL/GenBank/DDBJ databases">
        <title>WGS assembly of Gossypium darwinii.</title>
        <authorList>
            <person name="Chen Z.J."/>
            <person name="Sreedasyam A."/>
            <person name="Ando A."/>
            <person name="Song Q."/>
            <person name="De L."/>
            <person name="Hulse-Kemp A."/>
            <person name="Ding M."/>
            <person name="Ye W."/>
            <person name="Kirkbride R."/>
            <person name="Jenkins J."/>
            <person name="Plott C."/>
            <person name="Lovell J."/>
            <person name="Lin Y.-M."/>
            <person name="Vaughn R."/>
            <person name="Liu B."/>
            <person name="Li W."/>
            <person name="Simpson S."/>
            <person name="Scheffler B."/>
            <person name="Saski C."/>
            <person name="Grover C."/>
            <person name="Hu G."/>
            <person name="Conover J."/>
            <person name="Carlson J."/>
            <person name="Shu S."/>
            <person name="Boston L."/>
            <person name="Williams M."/>
            <person name="Peterson D."/>
            <person name="Mcgee K."/>
            <person name="Jones D."/>
            <person name="Wendel J."/>
            <person name="Stelly D."/>
            <person name="Grimwood J."/>
            <person name="Schmutz J."/>
        </authorList>
    </citation>
    <scope>NUCLEOTIDE SEQUENCE [LARGE SCALE GENOMIC DNA]</scope>
    <source>
        <strain evidence="10">1808015.09</strain>
    </source>
</reference>
<gene>
    <name evidence="10" type="ORF">ES288_D06G243600v1</name>
</gene>
<dbReference type="PANTHER" id="PTHR33463">
    <property type="entry name" value="NB-ARC DOMAIN-CONTAINING PROTEIN-RELATED"/>
    <property type="match status" value="1"/>
</dbReference>
<evidence type="ECO:0000256" key="2">
    <source>
        <dbReference type="ARBA" id="ARBA00022614"/>
    </source>
</evidence>
<evidence type="ECO:0000313" key="10">
    <source>
        <dbReference type="EMBL" id="TYG66140.1"/>
    </source>
</evidence>
<comment type="similarity">
    <text evidence="1">Belongs to the disease resistance NB-LRR family.</text>
</comment>
<protein>
    <submittedName>
        <fullName evidence="10">Uncharacterized protein</fullName>
    </submittedName>
</protein>
<keyword evidence="5" id="KW-0611">Plant defense</keyword>
<keyword evidence="3" id="KW-0677">Repeat</keyword>
<dbReference type="Pfam" id="PF00931">
    <property type="entry name" value="NB-ARC"/>
    <property type="match status" value="1"/>
</dbReference>
<feature type="domain" description="Disease resistance protein winged helix" evidence="9">
    <location>
        <begin position="413"/>
        <end position="479"/>
    </location>
</feature>
<dbReference type="FunFam" id="1.10.8.430:FF:000003">
    <property type="entry name" value="Probable disease resistance protein At5g66910"/>
    <property type="match status" value="1"/>
</dbReference>
<evidence type="ECO:0000259" key="9">
    <source>
        <dbReference type="Pfam" id="PF23559"/>
    </source>
</evidence>
<dbReference type="SUPFAM" id="SSF52058">
    <property type="entry name" value="L domain-like"/>
    <property type="match status" value="1"/>
</dbReference>
<keyword evidence="7" id="KW-0175">Coiled coil</keyword>
<evidence type="ECO:0000256" key="4">
    <source>
        <dbReference type="ARBA" id="ARBA00022741"/>
    </source>
</evidence>
<dbReference type="InterPro" id="IPR042197">
    <property type="entry name" value="Apaf_helical"/>
</dbReference>
<evidence type="ECO:0000259" key="8">
    <source>
        <dbReference type="Pfam" id="PF00931"/>
    </source>
</evidence>
<dbReference type="InterPro" id="IPR001611">
    <property type="entry name" value="Leu-rich_rpt"/>
</dbReference>
<feature type="domain" description="NB-ARC" evidence="8">
    <location>
        <begin position="159"/>
        <end position="329"/>
    </location>
</feature>
<organism evidence="10 11">
    <name type="scientific">Gossypium darwinii</name>
    <name type="common">Darwin's cotton</name>
    <name type="synonym">Gossypium barbadense var. darwinii</name>
    <dbReference type="NCBI Taxonomy" id="34276"/>
    <lineage>
        <taxon>Eukaryota</taxon>
        <taxon>Viridiplantae</taxon>
        <taxon>Streptophyta</taxon>
        <taxon>Embryophyta</taxon>
        <taxon>Tracheophyta</taxon>
        <taxon>Spermatophyta</taxon>
        <taxon>Magnoliopsida</taxon>
        <taxon>eudicotyledons</taxon>
        <taxon>Gunneridae</taxon>
        <taxon>Pentapetalae</taxon>
        <taxon>rosids</taxon>
        <taxon>malvids</taxon>
        <taxon>Malvales</taxon>
        <taxon>Malvaceae</taxon>
        <taxon>Malvoideae</taxon>
        <taxon>Gossypium</taxon>
    </lineage>
</organism>
<evidence type="ECO:0000256" key="1">
    <source>
        <dbReference type="ARBA" id="ARBA00008894"/>
    </source>
</evidence>
<proteinExistence type="inferred from homology"/>
<dbReference type="InterPro" id="IPR036388">
    <property type="entry name" value="WH-like_DNA-bd_sf"/>
</dbReference>
<name>A0A5D2CBQ4_GOSDA</name>
<evidence type="ECO:0000313" key="11">
    <source>
        <dbReference type="Proteomes" id="UP000323506"/>
    </source>
</evidence>
<evidence type="ECO:0000256" key="5">
    <source>
        <dbReference type="ARBA" id="ARBA00022821"/>
    </source>
</evidence>
<evidence type="ECO:0000256" key="3">
    <source>
        <dbReference type="ARBA" id="ARBA00022737"/>
    </source>
</evidence>
<dbReference type="PRINTS" id="PR00364">
    <property type="entry name" value="DISEASERSIST"/>
</dbReference>
<dbReference type="Gene3D" id="1.10.10.10">
    <property type="entry name" value="Winged helix-like DNA-binding domain superfamily/Winged helix DNA-binding domain"/>
    <property type="match status" value="1"/>
</dbReference>
<accession>A0A5D2CBQ4</accession>
<keyword evidence="11" id="KW-1185">Reference proteome</keyword>
<dbReference type="GO" id="GO:0006952">
    <property type="term" value="P:defense response"/>
    <property type="evidence" value="ECO:0007669"/>
    <property type="project" value="UniProtKB-KW"/>
</dbReference>
<dbReference type="InterPro" id="IPR027417">
    <property type="entry name" value="P-loop_NTPase"/>
</dbReference>
<dbReference type="EMBL" id="CM017706">
    <property type="protein sequence ID" value="TYG66142.1"/>
    <property type="molecule type" value="Genomic_DNA"/>
</dbReference>
<dbReference type="InterPro" id="IPR050905">
    <property type="entry name" value="Plant_NBS-LRR"/>
</dbReference>